<keyword evidence="2" id="KW-1185">Reference proteome</keyword>
<protein>
    <submittedName>
        <fullName evidence="1">Uncharacterized protein</fullName>
    </submittedName>
</protein>
<evidence type="ECO:0000313" key="1">
    <source>
        <dbReference type="EMBL" id="MBU5483008.1"/>
    </source>
</evidence>
<name>A0ABS6ECT2_9CLOT</name>
<gene>
    <name evidence="1" type="ORF">KQI86_01635</name>
</gene>
<accession>A0ABS6ECT2</accession>
<sequence length="57" mass="7203">MYCKYFYPIMPYFSPMMNMYYPNEPYNNQYEMVRMDEEENEPFHIKIKKVSIEELQD</sequence>
<evidence type="ECO:0000313" key="2">
    <source>
        <dbReference type="Proteomes" id="UP000726170"/>
    </source>
</evidence>
<dbReference type="EMBL" id="JAHLQF010000001">
    <property type="protein sequence ID" value="MBU5483008.1"/>
    <property type="molecule type" value="Genomic_DNA"/>
</dbReference>
<dbReference type="RefSeq" id="WP_216437414.1">
    <property type="nucleotide sequence ID" value="NZ_JAHLQF010000001.1"/>
</dbReference>
<dbReference type="Proteomes" id="UP000726170">
    <property type="component" value="Unassembled WGS sequence"/>
</dbReference>
<comment type="caution">
    <text evidence="1">The sequence shown here is derived from an EMBL/GenBank/DDBJ whole genome shotgun (WGS) entry which is preliminary data.</text>
</comment>
<organism evidence="1 2">
    <name type="scientific">Clostridium mobile</name>
    <dbReference type="NCBI Taxonomy" id="2841512"/>
    <lineage>
        <taxon>Bacteria</taxon>
        <taxon>Bacillati</taxon>
        <taxon>Bacillota</taxon>
        <taxon>Clostridia</taxon>
        <taxon>Eubacteriales</taxon>
        <taxon>Clostridiaceae</taxon>
        <taxon>Clostridium</taxon>
    </lineage>
</organism>
<reference evidence="1 2" key="1">
    <citation type="submission" date="2021-06" db="EMBL/GenBank/DDBJ databases">
        <authorList>
            <person name="Sun Q."/>
            <person name="Li D."/>
        </authorList>
    </citation>
    <scope>NUCLEOTIDE SEQUENCE [LARGE SCALE GENOMIC DNA]</scope>
    <source>
        <strain evidence="1 2">MSJ-11</strain>
    </source>
</reference>
<proteinExistence type="predicted"/>